<gene>
    <name evidence="2" type="ORF">B0A48_12538</name>
</gene>
<dbReference type="Proteomes" id="UP000192596">
    <property type="component" value="Unassembled WGS sequence"/>
</dbReference>
<dbReference type="InParanoid" id="A0A1V8SSR3"/>
<evidence type="ECO:0000313" key="2">
    <source>
        <dbReference type="EMBL" id="OQO02064.1"/>
    </source>
</evidence>
<dbReference type="AlphaFoldDB" id="A0A1V8SSR3"/>
<accession>A0A1V8SSR3</accession>
<proteinExistence type="predicted"/>
<keyword evidence="3" id="KW-1185">Reference proteome</keyword>
<protein>
    <submittedName>
        <fullName evidence="2">Uncharacterized protein</fullName>
    </submittedName>
</protein>
<dbReference type="OrthoDB" id="62952at2759"/>
<name>A0A1V8SSR3_9PEZI</name>
<organism evidence="2 3">
    <name type="scientific">Cryoendolithus antarcticus</name>
    <dbReference type="NCBI Taxonomy" id="1507870"/>
    <lineage>
        <taxon>Eukaryota</taxon>
        <taxon>Fungi</taxon>
        <taxon>Dikarya</taxon>
        <taxon>Ascomycota</taxon>
        <taxon>Pezizomycotina</taxon>
        <taxon>Dothideomycetes</taxon>
        <taxon>Dothideomycetidae</taxon>
        <taxon>Cladosporiales</taxon>
        <taxon>Cladosporiaceae</taxon>
        <taxon>Cryoendolithus</taxon>
    </lineage>
</organism>
<evidence type="ECO:0000313" key="3">
    <source>
        <dbReference type="Proteomes" id="UP000192596"/>
    </source>
</evidence>
<evidence type="ECO:0000256" key="1">
    <source>
        <dbReference type="SAM" id="MobiDB-lite"/>
    </source>
</evidence>
<reference evidence="3" key="1">
    <citation type="submission" date="2017-03" db="EMBL/GenBank/DDBJ databases">
        <title>Genomes of endolithic fungi from Antarctica.</title>
        <authorList>
            <person name="Coleine C."/>
            <person name="Masonjones S."/>
            <person name="Stajich J.E."/>
        </authorList>
    </citation>
    <scope>NUCLEOTIDE SEQUENCE [LARGE SCALE GENOMIC DNA]</scope>
    <source>
        <strain evidence="3">CCFEE 5527</strain>
    </source>
</reference>
<sequence length="139" mass="16168">MSSSPATFPSLDPDAPETYEFAPISPQPAVMDVICRPERRTFSESMMQEIDRTMRLGSPNSGRKLLEDVYRSWQGARTAKPFRFLDLPAELRLQVYDLVLRPGDVFVNCKPRHLQHDVRFSRFLIHRTRSESWPMNETL</sequence>
<feature type="region of interest" description="Disordered" evidence="1">
    <location>
        <begin position="1"/>
        <end position="22"/>
    </location>
</feature>
<dbReference type="EMBL" id="NAJO01000029">
    <property type="protein sequence ID" value="OQO02064.1"/>
    <property type="molecule type" value="Genomic_DNA"/>
</dbReference>
<comment type="caution">
    <text evidence="2">The sequence shown here is derived from an EMBL/GenBank/DDBJ whole genome shotgun (WGS) entry which is preliminary data.</text>
</comment>